<dbReference type="EMBL" id="RWJN01000005">
    <property type="protein sequence ID" value="TCD71473.1"/>
    <property type="molecule type" value="Genomic_DNA"/>
</dbReference>
<evidence type="ECO:0000313" key="2">
    <source>
        <dbReference type="EMBL" id="TCD71473.1"/>
    </source>
</evidence>
<dbReference type="AlphaFoldDB" id="A0A4R0RV45"/>
<feature type="signal peptide" evidence="1">
    <location>
        <begin position="1"/>
        <end position="21"/>
    </location>
</feature>
<dbReference type="Proteomes" id="UP000292702">
    <property type="component" value="Unassembled WGS sequence"/>
</dbReference>
<keyword evidence="3" id="KW-1185">Reference proteome</keyword>
<proteinExistence type="predicted"/>
<comment type="caution">
    <text evidence="2">The sequence shown here is derived from an EMBL/GenBank/DDBJ whole genome shotgun (WGS) entry which is preliminary data.</text>
</comment>
<gene>
    <name evidence="2" type="ORF">EIP91_008853</name>
</gene>
<sequence>MVSSYAAVLTLLLSLFVPALAHWEDERPHHHVHHYYHHHHPHHHHPHYFHPGHFHIPWRAQHAHPISEYNVHEPSLPEHDAPQYPFRLSAHEDAPVNSRVNDVGEKVAGPVTDEPPTPSSDFAGGISPPVPGYGVPVGAHTTKRSINDWFQKAGQEMEHLITGDPLPTPAPAGGATGEAAPLPAAPPGAIPVGAYYRRDGVWDLTLQAREHAELIRRDLQTLLRDLQGVLDPISKLLKRGKSPIL</sequence>
<keyword evidence="1" id="KW-0732">Signal</keyword>
<accession>A0A4R0RV45</accession>
<evidence type="ECO:0000313" key="3">
    <source>
        <dbReference type="Proteomes" id="UP000292702"/>
    </source>
</evidence>
<feature type="chain" id="PRO_5020282856" evidence="1">
    <location>
        <begin position="22"/>
        <end position="245"/>
    </location>
</feature>
<reference evidence="2 3" key="1">
    <citation type="submission" date="2018-11" db="EMBL/GenBank/DDBJ databases">
        <title>Genome assembly of Steccherinum ochraceum LE-BIN_3174, the white-rot fungus of the Steccherinaceae family (The Residual Polyporoid clade, Polyporales, Basidiomycota).</title>
        <authorList>
            <person name="Fedorova T.V."/>
            <person name="Glazunova O.A."/>
            <person name="Landesman E.O."/>
            <person name="Moiseenko K.V."/>
            <person name="Psurtseva N.V."/>
            <person name="Savinova O.S."/>
            <person name="Shakhova N.V."/>
            <person name="Tyazhelova T.V."/>
            <person name="Vasina D.V."/>
        </authorList>
    </citation>
    <scope>NUCLEOTIDE SEQUENCE [LARGE SCALE GENOMIC DNA]</scope>
    <source>
        <strain evidence="2 3">LE-BIN_3174</strain>
    </source>
</reference>
<protein>
    <submittedName>
        <fullName evidence="2">Uncharacterized protein</fullName>
    </submittedName>
</protein>
<name>A0A4R0RV45_9APHY</name>
<organism evidence="2 3">
    <name type="scientific">Steccherinum ochraceum</name>
    <dbReference type="NCBI Taxonomy" id="92696"/>
    <lineage>
        <taxon>Eukaryota</taxon>
        <taxon>Fungi</taxon>
        <taxon>Dikarya</taxon>
        <taxon>Basidiomycota</taxon>
        <taxon>Agaricomycotina</taxon>
        <taxon>Agaricomycetes</taxon>
        <taxon>Polyporales</taxon>
        <taxon>Steccherinaceae</taxon>
        <taxon>Steccherinum</taxon>
    </lineage>
</organism>
<evidence type="ECO:0000256" key="1">
    <source>
        <dbReference type="SAM" id="SignalP"/>
    </source>
</evidence>